<sequence>MKKKTRTFLTLTICAALLTGCGTSDSNSSDSPSPTGVEQSSTPNVEYSLKETVVADNDYYTLTALGAEADEADKCIVEFQFTNKTSYDMALDISSMNTYINRCAASYADWEEEGDICYADADSSYAKMNEAAGIEDGYVLGLGAAAGESGTAKYAFSLPDGTSVAEEIIFVPELVPQHSSEDPGQQAATNPIPYEQLSAMNPEQECTIYPTGLSADTVDFPSYEPAEGEQVVADNENFTYIIRGLEGDDDGSMYTLHTYMENKSEEPLSTSWEDVSVNGYTSEDMTLGDYIHDLPAGRRIFSDVVFFPNAEKTYGLAEGESPEELSFTLEILHWVEVNGAGSYESLYSDSFTCSFGK</sequence>
<dbReference type="EMBL" id="JACLYY010000005">
    <property type="protein sequence ID" value="MBM6737882.1"/>
    <property type="molecule type" value="Genomic_DNA"/>
</dbReference>
<name>A0ABS2E8H0_9FIRM</name>
<dbReference type="RefSeq" id="WP_138304511.1">
    <property type="nucleotide sequence ID" value="NZ_JACLYY010000005.1"/>
</dbReference>
<feature type="region of interest" description="Disordered" evidence="1">
    <location>
        <begin position="23"/>
        <end position="44"/>
    </location>
</feature>
<feature type="compositionally biased region" description="Low complexity" evidence="1">
    <location>
        <begin position="24"/>
        <end position="34"/>
    </location>
</feature>
<evidence type="ECO:0000256" key="1">
    <source>
        <dbReference type="SAM" id="MobiDB-lite"/>
    </source>
</evidence>
<evidence type="ECO:0000256" key="2">
    <source>
        <dbReference type="SAM" id="SignalP"/>
    </source>
</evidence>
<dbReference type="Proteomes" id="UP000716906">
    <property type="component" value="Unassembled WGS sequence"/>
</dbReference>
<keyword evidence="4" id="KW-1185">Reference proteome</keyword>
<evidence type="ECO:0000313" key="4">
    <source>
        <dbReference type="Proteomes" id="UP000716906"/>
    </source>
</evidence>
<proteinExistence type="predicted"/>
<evidence type="ECO:0000313" key="3">
    <source>
        <dbReference type="EMBL" id="MBM6737882.1"/>
    </source>
</evidence>
<feature type="chain" id="PRO_5047367901" description="DUF5067 domain-containing protein" evidence="2">
    <location>
        <begin position="27"/>
        <end position="357"/>
    </location>
</feature>
<protein>
    <recommendedName>
        <fullName evidence="5">DUF5067 domain-containing protein</fullName>
    </recommendedName>
</protein>
<feature type="signal peptide" evidence="2">
    <location>
        <begin position="1"/>
        <end position="26"/>
    </location>
</feature>
<organism evidence="3 4">
    <name type="scientific">Faecalicatena fissicatena</name>
    <dbReference type="NCBI Taxonomy" id="290055"/>
    <lineage>
        <taxon>Bacteria</taxon>
        <taxon>Bacillati</taxon>
        <taxon>Bacillota</taxon>
        <taxon>Clostridia</taxon>
        <taxon>Lachnospirales</taxon>
        <taxon>Lachnospiraceae</taxon>
        <taxon>Faecalicatena</taxon>
    </lineage>
</organism>
<accession>A0ABS2E8H0</accession>
<comment type="caution">
    <text evidence="3">The sequence shown here is derived from an EMBL/GenBank/DDBJ whole genome shotgun (WGS) entry which is preliminary data.</text>
</comment>
<evidence type="ECO:0008006" key="5">
    <source>
        <dbReference type="Google" id="ProtNLM"/>
    </source>
</evidence>
<dbReference type="PROSITE" id="PS51257">
    <property type="entry name" value="PROKAR_LIPOPROTEIN"/>
    <property type="match status" value="1"/>
</dbReference>
<keyword evidence="2" id="KW-0732">Signal</keyword>
<reference evidence="3 4" key="1">
    <citation type="journal article" date="2021" name="Sci. Rep.">
        <title>The distribution of antibiotic resistance genes in chicken gut microbiota commensals.</title>
        <authorList>
            <person name="Juricova H."/>
            <person name="Matiasovicova J."/>
            <person name="Kubasova T."/>
            <person name="Cejkova D."/>
            <person name="Rychlik I."/>
        </authorList>
    </citation>
    <scope>NUCLEOTIDE SEQUENCE [LARGE SCALE GENOMIC DNA]</scope>
    <source>
        <strain evidence="3 4">An773</strain>
    </source>
</reference>
<gene>
    <name evidence="3" type="ORF">H7U36_07140</name>
</gene>